<feature type="compositionally biased region" description="Polar residues" evidence="1">
    <location>
        <begin position="616"/>
        <end position="628"/>
    </location>
</feature>
<feature type="domain" description="F-box" evidence="2">
    <location>
        <begin position="54"/>
        <end position="104"/>
    </location>
</feature>
<evidence type="ECO:0000256" key="1">
    <source>
        <dbReference type="SAM" id="MobiDB-lite"/>
    </source>
</evidence>
<dbReference type="SMART" id="SM00256">
    <property type="entry name" value="FBOX"/>
    <property type="match status" value="1"/>
</dbReference>
<sequence length="667" mass="75913">MNVNPVEQANSAYAEVEVNPVAEQTKSTIVQRRSQKRPRINRNAAATALQQLRRCYFDKLPLEILAEVLSYVPSQSILAVARCSKTLCSAFVNNPSTAFIWRQARERCDPPVPDPTPNFTEASYAAFLFDGGRCEVCEKRTDEMYISFTLRGRVCKKHSCLVEWKTSKLLLVDPIVHSRYQDIKLWVPRLEEDHRATTVPRKSGTIRVRETDWLKAVDEYNKAALSSSTIDAYLREKQALADRLSIVQEHASALLEWRKGRAARVDIVKSLNNESAKIIAHREGWTSYDLLMTKSYGSLHRSNTAVLEAVTEEDYQAIQATVEEEVAKMKERSARRGYEAAYKKRRDDVEEHYKRLQSMKEKKVLPTLAEFRKLSIMKVMQAKSCDATSGIAADLKNSTFITALLEENLEKWREDARAALGTVLGYPAWKATSKTKLHPVDRVTAWFRCKRCHGAQKKGEDTPLDFIAACSHRCSYLDKRRRAKDNWSAQLFEPDTQAIQLVNQLLAISGLSAEDPDTGYFFENSGFMFVCLSCPSHLFMDFNTAIRHCKRHEGVNFSMEWHAVSIDSRHPFQSGTLAMVMGRKDTANDEMSQKVFCCRHCDLASRKESTGEEHLQATQDKGTAKINKQATHKRTVTFNGLVSHLKEKHGVVWIGDEDFFTYKPKST</sequence>
<dbReference type="PROSITE" id="PS50181">
    <property type="entry name" value="FBOX"/>
    <property type="match status" value="1"/>
</dbReference>
<accession>A0A165CZZ4</accession>
<dbReference type="OrthoDB" id="3220023at2759"/>
<dbReference type="GeneID" id="63826554"/>
<dbReference type="InParanoid" id="A0A165CZZ4"/>
<evidence type="ECO:0000313" key="4">
    <source>
        <dbReference type="Proteomes" id="UP000076871"/>
    </source>
</evidence>
<dbReference type="CDD" id="cd09917">
    <property type="entry name" value="F-box_SF"/>
    <property type="match status" value="1"/>
</dbReference>
<dbReference type="EMBL" id="KV427641">
    <property type="protein sequence ID" value="KZT03856.1"/>
    <property type="molecule type" value="Genomic_DNA"/>
</dbReference>
<keyword evidence="4" id="KW-1185">Reference proteome</keyword>
<evidence type="ECO:0000259" key="2">
    <source>
        <dbReference type="PROSITE" id="PS50181"/>
    </source>
</evidence>
<dbReference type="Gene3D" id="1.20.1280.50">
    <property type="match status" value="1"/>
</dbReference>
<proteinExistence type="predicted"/>
<gene>
    <name evidence="3" type="ORF">LAESUDRAFT_728854</name>
</gene>
<organism evidence="3 4">
    <name type="scientific">Laetiporus sulphureus 93-53</name>
    <dbReference type="NCBI Taxonomy" id="1314785"/>
    <lineage>
        <taxon>Eukaryota</taxon>
        <taxon>Fungi</taxon>
        <taxon>Dikarya</taxon>
        <taxon>Basidiomycota</taxon>
        <taxon>Agaricomycotina</taxon>
        <taxon>Agaricomycetes</taxon>
        <taxon>Polyporales</taxon>
        <taxon>Laetiporus</taxon>
    </lineage>
</organism>
<feature type="region of interest" description="Disordered" evidence="1">
    <location>
        <begin position="609"/>
        <end position="628"/>
    </location>
</feature>
<dbReference type="SUPFAM" id="SSF81383">
    <property type="entry name" value="F-box domain"/>
    <property type="match status" value="1"/>
</dbReference>
<dbReference type="AlphaFoldDB" id="A0A165CZZ4"/>
<dbReference type="Proteomes" id="UP000076871">
    <property type="component" value="Unassembled WGS sequence"/>
</dbReference>
<name>A0A165CZZ4_9APHY</name>
<protein>
    <recommendedName>
        <fullName evidence="2">F-box domain-containing protein</fullName>
    </recommendedName>
</protein>
<reference evidence="3 4" key="1">
    <citation type="journal article" date="2016" name="Mol. Biol. Evol.">
        <title>Comparative Genomics of Early-Diverging Mushroom-Forming Fungi Provides Insights into the Origins of Lignocellulose Decay Capabilities.</title>
        <authorList>
            <person name="Nagy L.G."/>
            <person name="Riley R."/>
            <person name="Tritt A."/>
            <person name="Adam C."/>
            <person name="Daum C."/>
            <person name="Floudas D."/>
            <person name="Sun H."/>
            <person name="Yadav J.S."/>
            <person name="Pangilinan J."/>
            <person name="Larsson K.H."/>
            <person name="Matsuura K."/>
            <person name="Barry K."/>
            <person name="Labutti K."/>
            <person name="Kuo R."/>
            <person name="Ohm R.A."/>
            <person name="Bhattacharya S.S."/>
            <person name="Shirouzu T."/>
            <person name="Yoshinaga Y."/>
            <person name="Martin F.M."/>
            <person name="Grigoriev I.V."/>
            <person name="Hibbett D.S."/>
        </authorList>
    </citation>
    <scope>NUCLEOTIDE SEQUENCE [LARGE SCALE GENOMIC DNA]</scope>
    <source>
        <strain evidence="3 4">93-53</strain>
    </source>
</reference>
<dbReference type="InterPro" id="IPR036047">
    <property type="entry name" value="F-box-like_dom_sf"/>
</dbReference>
<dbReference type="InterPro" id="IPR001810">
    <property type="entry name" value="F-box_dom"/>
</dbReference>
<evidence type="ECO:0000313" key="3">
    <source>
        <dbReference type="EMBL" id="KZT03856.1"/>
    </source>
</evidence>
<dbReference type="RefSeq" id="XP_040761596.1">
    <property type="nucleotide sequence ID" value="XM_040909525.1"/>
</dbReference>
<dbReference type="Pfam" id="PF00646">
    <property type="entry name" value="F-box"/>
    <property type="match status" value="1"/>
</dbReference>